<dbReference type="EMBL" id="JAWJWE010000001">
    <property type="protein sequence ID" value="KAK6643821.1"/>
    <property type="molecule type" value="Genomic_DNA"/>
</dbReference>
<proteinExistence type="predicted"/>
<dbReference type="AlphaFoldDB" id="A0AAN8SDG3"/>
<organism evidence="1 2">
    <name type="scientific">Polyplax serrata</name>
    <name type="common">Common mouse louse</name>
    <dbReference type="NCBI Taxonomy" id="468196"/>
    <lineage>
        <taxon>Eukaryota</taxon>
        <taxon>Metazoa</taxon>
        <taxon>Ecdysozoa</taxon>
        <taxon>Arthropoda</taxon>
        <taxon>Hexapoda</taxon>
        <taxon>Insecta</taxon>
        <taxon>Pterygota</taxon>
        <taxon>Neoptera</taxon>
        <taxon>Paraneoptera</taxon>
        <taxon>Psocodea</taxon>
        <taxon>Troctomorpha</taxon>
        <taxon>Phthiraptera</taxon>
        <taxon>Anoplura</taxon>
        <taxon>Polyplacidae</taxon>
        <taxon>Polyplax</taxon>
    </lineage>
</organism>
<comment type="caution">
    <text evidence="1">The sequence shown here is derived from an EMBL/GenBank/DDBJ whole genome shotgun (WGS) entry which is preliminary data.</text>
</comment>
<dbReference type="Proteomes" id="UP001372834">
    <property type="component" value="Unassembled WGS sequence"/>
</dbReference>
<name>A0AAN8SDG3_POLSC</name>
<sequence length="82" mass="9601">MTDYFEWLHQPKIGGRVRVLFVKDFMYESLADTGEWQKLTEECQWLTAVLKNCNGFKHLGVPIIMACPCIIIIKDKLEKIKQ</sequence>
<accession>A0AAN8SDG3</accession>
<evidence type="ECO:0000313" key="1">
    <source>
        <dbReference type="EMBL" id="KAK6643821.1"/>
    </source>
</evidence>
<gene>
    <name evidence="1" type="ORF">RUM43_000084</name>
</gene>
<evidence type="ECO:0000313" key="2">
    <source>
        <dbReference type="Proteomes" id="UP001372834"/>
    </source>
</evidence>
<protein>
    <submittedName>
        <fullName evidence="1">Uncharacterized protein</fullName>
    </submittedName>
</protein>
<reference evidence="1 2" key="1">
    <citation type="submission" date="2023-10" db="EMBL/GenBank/DDBJ databases">
        <title>Genomes of two closely related lineages of the louse Polyplax serrata with different host specificities.</title>
        <authorList>
            <person name="Martinu J."/>
            <person name="Tarabai H."/>
            <person name="Stefka J."/>
            <person name="Hypsa V."/>
        </authorList>
    </citation>
    <scope>NUCLEOTIDE SEQUENCE [LARGE SCALE GENOMIC DNA]</scope>
    <source>
        <strain evidence="1">HR10_N</strain>
    </source>
</reference>